<evidence type="ECO:0000256" key="6">
    <source>
        <dbReference type="PROSITE-ProRule" id="PRU00182"/>
    </source>
</evidence>
<dbReference type="PANTHER" id="PTHR21600">
    <property type="entry name" value="MITOCHONDRIAL RNA PSEUDOURIDINE SYNTHASE"/>
    <property type="match status" value="1"/>
</dbReference>
<proteinExistence type="inferred from homology"/>
<evidence type="ECO:0000256" key="4">
    <source>
        <dbReference type="ARBA" id="ARBA00031870"/>
    </source>
</evidence>
<dbReference type="InterPro" id="IPR006145">
    <property type="entry name" value="PsdUridine_synth_RsuA/RluA"/>
</dbReference>
<dbReference type="SUPFAM" id="SSF55120">
    <property type="entry name" value="Pseudouridine synthase"/>
    <property type="match status" value="1"/>
</dbReference>
<evidence type="ECO:0000256" key="1">
    <source>
        <dbReference type="ARBA" id="ARBA00000073"/>
    </source>
</evidence>
<evidence type="ECO:0000256" key="2">
    <source>
        <dbReference type="ARBA" id="ARBA00010876"/>
    </source>
</evidence>
<organism evidence="8 9">
    <name type="scientific">Alicyclobacillus fodiniaquatilis</name>
    <dbReference type="NCBI Taxonomy" id="1661150"/>
    <lineage>
        <taxon>Bacteria</taxon>
        <taxon>Bacillati</taxon>
        <taxon>Bacillota</taxon>
        <taxon>Bacilli</taxon>
        <taxon>Bacillales</taxon>
        <taxon>Alicyclobacillaceae</taxon>
        <taxon>Alicyclobacillus</taxon>
    </lineage>
</organism>
<dbReference type="InterPro" id="IPR050188">
    <property type="entry name" value="RluA_PseudoU_synthase"/>
</dbReference>
<comment type="similarity">
    <text evidence="2">Belongs to the pseudouridine synthase RluA family.</text>
</comment>
<dbReference type="CDD" id="cd02869">
    <property type="entry name" value="PseudoU_synth_RluA_like"/>
    <property type="match status" value="1"/>
</dbReference>
<dbReference type="PROSITE" id="PS50889">
    <property type="entry name" value="S4"/>
    <property type="match status" value="1"/>
</dbReference>
<dbReference type="InterPro" id="IPR006224">
    <property type="entry name" value="PsdUridine_synth_RluA-like_CS"/>
</dbReference>
<evidence type="ECO:0000256" key="3">
    <source>
        <dbReference type="ARBA" id="ARBA00023235"/>
    </source>
</evidence>
<dbReference type="SUPFAM" id="SSF55174">
    <property type="entry name" value="Alpha-L RNA-binding motif"/>
    <property type="match status" value="1"/>
</dbReference>
<protein>
    <recommendedName>
        <fullName evidence="4">RNA pseudouridylate synthase</fullName>
    </recommendedName>
    <alternativeName>
        <fullName evidence="5">RNA-uridine isomerase</fullName>
    </alternativeName>
</protein>
<name>A0ABW4JFM6_9BACL</name>
<dbReference type="PANTHER" id="PTHR21600:SF83">
    <property type="entry name" value="PSEUDOURIDYLATE SYNTHASE RPUSD4, MITOCHONDRIAL"/>
    <property type="match status" value="1"/>
</dbReference>
<gene>
    <name evidence="8" type="ORF">ACFSB2_08525</name>
</gene>
<sequence length="315" mass="34732">MIEIEIANVDDGKKVHKWLRLLLPGMPLSGVHKFIRTGRIKVNGKRAKRDTILQSGDKVRLFIADEDYAALIKPQKEKFAGVAHGIDVRYEDDEFVIVNKRAGVLVHAADGDYAATLQAQVEAYLYHAEPKTEGQAFSPSPVHRLDRNTTGLVIFAKTSRSAREAGALFQTGAIRKDYLALVNGIVRSPGSVEAALARVNDDVTRVDASGKASATRYWPIASANGTSLLLIRLDTGRTHQIRAHMSHIHHPLIGDVKYGAPRKAGSTFYLHAAHLDIQSAIHVTAPLPQRFRRHLAALGYDLSTLDAKWDKLFDV</sequence>
<evidence type="ECO:0000256" key="5">
    <source>
        <dbReference type="ARBA" id="ARBA00033164"/>
    </source>
</evidence>
<keyword evidence="9" id="KW-1185">Reference proteome</keyword>
<evidence type="ECO:0000313" key="8">
    <source>
        <dbReference type="EMBL" id="MFD1674745.1"/>
    </source>
</evidence>
<dbReference type="EMBL" id="JBHUCX010000020">
    <property type="protein sequence ID" value="MFD1674745.1"/>
    <property type="molecule type" value="Genomic_DNA"/>
</dbReference>
<dbReference type="InterPro" id="IPR020103">
    <property type="entry name" value="PsdUridine_synth_cat_dom_sf"/>
</dbReference>
<keyword evidence="3" id="KW-0413">Isomerase</keyword>
<dbReference type="Gene3D" id="3.10.290.10">
    <property type="entry name" value="RNA-binding S4 domain"/>
    <property type="match status" value="1"/>
</dbReference>
<feature type="domain" description="Pseudouridine synthase RsuA/RluA-like" evidence="7">
    <location>
        <begin position="95"/>
        <end position="247"/>
    </location>
</feature>
<dbReference type="Proteomes" id="UP001597079">
    <property type="component" value="Unassembled WGS sequence"/>
</dbReference>
<keyword evidence="6" id="KW-0694">RNA-binding</keyword>
<evidence type="ECO:0000259" key="7">
    <source>
        <dbReference type="Pfam" id="PF00849"/>
    </source>
</evidence>
<dbReference type="CDD" id="cd00165">
    <property type="entry name" value="S4"/>
    <property type="match status" value="1"/>
</dbReference>
<accession>A0ABW4JFM6</accession>
<reference evidence="9" key="1">
    <citation type="journal article" date="2019" name="Int. J. Syst. Evol. Microbiol.">
        <title>The Global Catalogue of Microorganisms (GCM) 10K type strain sequencing project: providing services to taxonomists for standard genome sequencing and annotation.</title>
        <authorList>
            <consortium name="The Broad Institute Genomics Platform"/>
            <consortium name="The Broad Institute Genome Sequencing Center for Infectious Disease"/>
            <person name="Wu L."/>
            <person name="Ma J."/>
        </authorList>
    </citation>
    <scope>NUCLEOTIDE SEQUENCE [LARGE SCALE GENOMIC DNA]</scope>
    <source>
        <strain evidence="9">CGMCC 1.12286</strain>
    </source>
</reference>
<comment type="catalytic activity">
    <reaction evidence="1">
        <text>a uridine in RNA = a pseudouridine in RNA</text>
        <dbReference type="Rhea" id="RHEA:48348"/>
        <dbReference type="Rhea" id="RHEA-COMP:12068"/>
        <dbReference type="Rhea" id="RHEA-COMP:12069"/>
        <dbReference type="ChEBI" id="CHEBI:65314"/>
        <dbReference type="ChEBI" id="CHEBI:65315"/>
    </reaction>
</comment>
<dbReference type="RefSeq" id="WP_377942599.1">
    <property type="nucleotide sequence ID" value="NZ_JBHUCX010000020.1"/>
</dbReference>
<dbReference type="InterPro" id="IPR036986">
    <property type="entry name" value="S4_RNA-bd_sf"/>
</dbReference>
<comment type="caution">
    <text evidence="8">The sequence shown here is derived from an EMBL/GenBank/DDBJ whole genome shotgun (WGS) entry which is preliminary data.</text>
</comment>
<dbReference type="Gene3D" id="3.30.2350.10">
    <property type="entry name" value="Pseudouridine synthase"/>
    <property type="match status" value="1"/>
</dbReference>
<dbReference type="PROSITE" id="PS01129">
    <property type="entry name" value="PSI_RLU"/>
    <property type="match status" value="1"/>
</dbReference>
<dbReference type="Pfam" id="PF00849">
    <property type="entry name" value="PseudoU_synth_2"/>
    <property type="match status" value="1"/>
</dbReference>
<evidence type="ECO:0000313" key="9">
    <source>
        <dbReference type="Proteomes" id="UP001597079"/>
    </source>
</evidence>